<dbReference type="AlphaFoldDB" id="A0A358E2F7"/>
<dbReference type="GO" id="GO:0004612">
    <property type="term" value="F:phosphoenolpyruvate carboxykinase (ATP) activity"/>
    <property type="evidence" value="ECO:0007669"/>
    <property type="project" value="InterPro"/>
</dbReference>
<dbReference type="GO" id="GO:0006094">
    <property type="term" value="P:gluconeogenesis"/>
    <property type="evidence" value="ECO:0007669"/>
    <property type="project" value="UniProtKB-KW"/>
</dbReference>
<dbReference type="Proteomes" id="UP000264779">
    <property type="component" value="Unassembled WGS sequence"/>
</dbReference>
<keyword evidence="3" id="KW-0670">Pyruvate</keyword>
<organism evidence="3 4">
    <name type="scientific">Alteromonas australica</name>
    <dbReference type="NCBI Taxonomy" id="589873"/>
    <lineage>
        <taxon>Bacteria</taxon>
        <taxon>Pseudomonadati</taxon>
        <taxon>Pseudomonadota</taxon>
        <taxon>Gammaproteobacteria</taxon>
        <taxon>Alteromonadales</taxon>
        <taxon>Alteromonadaceae</taxon>
        <taxon>Alteromonas/Salinimonas group</taxon>
        <taxon>Alteromonas</taxon>
    </lineage>
</organism>
<keyword evidence="3" id="KW-0808">Transferase</keyword>
<comment type="caution">
    <text evidence="3">The sequence shown here is derived from an EMBL/GenBank/DDBJ whole genome shotgun (WGS) entry which is preliminary data.</text>
</comment>
<keyword evidence="1" id="KW-0312">Gluconeogenesis</keyword>
<dbReference type="Gene3D" id="3.40.449.10">
    <property type="entry name" value="Phosphoenolpyruvate Carboxykinase, domain 1"/>
    <property type="match status" value="1"/>
</dbReference>
<dbReference type="Pfam" id="PF01293">
    <property type="entry name" value="PEPCK_ATP"/>
    <property type="match status" value="1"/>
</dbReference>
<feature type="non-terminal residue" evidence="3">
    <location>
        <position position="115"/>
    </location>
</feature>
<evidence type="ECO:0000256" key="2">
    <source>
        <dbReference type="ARBA" id="ARBA00022793"/>
    </source>
</evidence>
<keyword evidence="2" id="KW-0456">Lyase</keyword>
<protein>
    <submittedName>
        <fullName evidence="3">Phosphoenolpyruvate carboxykinase (ATP)</fullName>
    </submittedName>
</protein>
<dbReference type="PANTHER" id="PTHR30031">
    <property type="entry name" value="PHOSPHOENOLPYRUVATE CARBOXYKINASE ATP"/>
    <property type="match status" value="1"/>
</dbReference>
<gene>
    <name evidence="3" type="ORF">DEB45_13885</name>
</gene>
<dbReference type="InterPro" id="IPR008210">
    <property type="entry name" value="PEP_carboxykinase_N"/>
</dbReference>
<dbReference type="InterPro" id="IPR001272">
    <property type="entry name" value="PEP_carboxykinase_ATP"/>
</dbReference>
<dbReference type="PANTHER" id="PTHR30031:SF0">
    <property type="entry name" value="PHOSPHOENOLPYRUVATE CARBOXYKINASE (ATP)"/>
    <property type="match status" value="1"/>
</dbReference>
<evidence type="ECO:0000313" key="3">
    <source>
        <dbReference type="EMBL" id="HBU52342.1"/>
    </source>
</evidence>
<dbReference type="EMBL" id="DONK01000215">
    <property type="protein sequence ID" value="HBU52342.1"/>
    <property type="molecule type" value="Genomic_DNA"/>
</dbReference>
<proteinExistence type="predicted"/>
<dbReference type="GO" id="GO:0005829">
    <property type="term" value="C:cytosol"/>
    <property type="evidence" value="ECO:0007669"/>
    <property type="project" value="TreeGrafter"/>
</dbReference>
<keyword evidence="2" id="KW-0210">Decarboxylase</keyword>
<name>A0A358E2F7_9ALTE</name>
<reference evidence="3 4" key="1">
    <citation type="journal article" date="2018" name="Nat. Biotechnol.">
        <title>A standardized bacterial taxonomy based on genome phylogeny substantially revises the tree of life.</title>
        <authorList>
            <person name="Parks D.H."/>
            <person name="Chuvochina M."/>
            <person name="Waite D.W."/>
            <person name="Rinke C."/>
            <person name="Skarshewski A."/>
            <person name="Chaumeil P.A."/>
            <person name="Hugenholtz P."/>
        </authorList>
    </citation>
    <scope>NUCLEOTIDE SEQUENCE [LARGE SCALE GENOMIC DNA]</scope>
    <source>
        <strain evidence="3">UBA11621</strain>
    </source>
</reference>
<accession>A0A358E2F7</accession>
<evidence type="ECO:0000256" key="1">
    <source>
        <dbReference type="ARBA" id="ARBA00022432"/>
    </source>
</evidence>
<dbReference type="GO" id="GO:0016301">
    <property type="term" value="F:kinase activity"/>
    <property type="evidence" value="ECO:0007669"/>
    <property type="project" value="UniProtKB-KW"/>
</dbReference>
<evidence type="ECO:0000313" key="4">
    <source>
        <dbReference type="Proteomes" id="UP000264779"/>
    </source>
</evidence>
<keyword evidence="3" id="KW-0418">Kinase</keyword>
<sequence length="115" mass="12624">MSAAASLQTGLKVSPLVNLSSAELIERAVKRAEGVLDKNGALVVETGARTGRSPNDRFIVKEPSTEQDIDWGKVNKPFDADKFDVLWKRVEDYLNTQEHFLSHLQVGADPAHALP</sequence>
<dbReference type="SUPFAM" id="SSF68923">
    <property type="entry name" value="PEP carboxykinase N-terminal domain"/>
    <property type="match status" value="1"/>
</dbReference>
<dbReference type="GO" id="GO:0005524">
    <property type="term" value="F:ATP binding"/>
    <property type="evidence" value="ECO:0007669"/>
    <property type="project" value="InterPro"/>
</dbReference>